<dbReference type="SUPFAM" id="SSF51316">
    <property type="entry name" value="Mss4-like"/>
    <property type="match status" value="1"/>
</dbReference>
<reference evidence="7 8" key="1">
    <citation type="submission" date="2020-02" db="EMBL/GenBank/DDBJ databases">
        <title>Draft genome sequence of Haematococcus lacustris strain NIES-144.</title>
        <authorList>
            <person name="Morimoto D."/>
            <person name="Nakagawa S."/>
            <person name="Yoshida T."/>
            <person name="Sawayama S."/>
        </authorList>
    </citation>
    <scope>NUCLEOTIDE SEQUENCE [LARGE SCALE GENOMIC DNA]</scope>
    <source>
        <strain evidence="7 8">NIES-144</strain>
    </source>
</reference>
<evidence type="ECO:0000256" key="1">
    <source>
        <dbReference type="ARBA" id="ARBA00007174"/>
    </source>
</evidence>
<dbReference type="GO" id="GO:0006979">
    <property type="term" value="P:response to oxidative stress"/>
    <property type="evidence" value="ECO:0007669"/>
    <property type="project" value="InterPro"/>
</dbReference>
<evidence type="ECO:0000259" key="6">
    <source>
        <dbReference type="PROSITE" id="PS51790"/>
    </source>
</evidence>
<dbReference type="GO" id="GO:0030091">
    <property type="term" value="P:protein repair"/>
    <property type="evidence" value="ECO:0007669"/>
    <property type="project" value="InterPro"/>
</dbReference>
<feature type="region of interest" description="Disordered" evidence="5">
    <location>
        <begin position="1"/>
        <end position="24"/>
    </location>
</feature>
<evidence type="ECO:0000256" key="3">
    <source>
        <dbReference type="ARBA" id="ARBA00023002"/>
    </source>
</evidence>
<evidence type="ECO:0000256" key="2">
    <source>
        <dbReference type="ARBA" id="ARBA00012499"/>
    </source>
</evidence>
<dbReference type="Proteomes" id="UP000485058">
    <property type="component" value="Unassembled WGS sequence"/>
</dbReference>
<comment type="caution">
    <text evidence="7">The sequence shown here is derived from an EMBL/GenBank/DDBJ whole genome shotgun (WGS) entry which is preliminary data.</text>
</comment>
<evidence type="ECO:0000313" key="7">
    <source>
        <dbReference type="EMBL" id="GFH27993.1"/>
    </source>
</evidence>
<dbReference type="PROSITE" id="PS51790">
    <property type="entry name" value="MSRB"/>
    <property type="match status" value="1"/>
</dbReference>
<feature type="domain" description="MsrB" evidence="6">
    <location>
        <begin position="97"/>
        <end position="147"/>
    </location>
</feature>
<comment type="similarity">
    <text evidence="1">Belongs to the MsrB Met sulfoxide reductase family.</text>
</comment>
<dbReference type="PANTHER" id="PTHR10173:SF52">
    <property type="entry name" value="METHIONINE-R-SULFOXIDE REDUCTASE B1"/>
    <property type="match status" value="1"/>
</dbReference>
<dbReference type="AlphaFoldDB" id="A0A6A0A668"/>
<dbReference type="EMBL" id="BLLF01003702">
    <property type="protein sequence ID" value="GFH27993.1"/>
    <property type="molecule type" value="Genomic_DNA"/>
</dbReference>
<dbReference type="InterPro" id="IPR011057">
    <property type="entry name" value="Mss4-like_sf"/>
</dbReference>
<dbReference type="InterPro" id="IPR002579">
    <property type="entry name" value="Met_Sox_Rdtase_MsrB_dom"/>
</dbReference>
<protein>
    <recommendedName>
        <fullName evidence="2">peptide-methionine (R)-S-oxide reductase</fullName>
        <ecNumber evidence="2">1.8.4.12</ecNumber>
    </recommendedName>
</protein>
<evidence type="ECO:0000256" key="4">
    <source>
        <dbReference type="ARBA" id="ARBA00048488"/>
    </source>
</evidence>
<comment type="catalytic activity">
    <reaction evidence="4">
        <text>L-methionyl-[protein] + [thioredoxin]-disulfide + H2O = L-methionyl-(R)-S-oxide-[protein] + [thioredoxin]-dithiol</text>
        <dbReference type="Rhea" id="RHEA:24164"/>
        <dbReference type="Rhea" id="RHEA-COMP:10698"/>
        <dbReference type="Rhea" id="RHEA-COMP:10700"/>
        <dbReference type="Rhea" id="RHEA-COMP:12313"/>
        <dbReference type="Rhea" id="RHEA-COMP:12314"/>
        <dbReference type="ChEBI" id="CHEBI:15377"/>
        <dbReference type="ChEBI" id="CHEBI:16044"/>
        <dbReference type="ChEBI" id="CHEBI:29950"/>
        <dbReference type="ChEBI" id="CHEBI:45764"/>
        <dbReference type="ChEBI" id="CHEBI:50058"/>
        <dbReference type="EC" id="1.8.4.12"/>
    </reaction>
</comment>
<gene>
    <name evidence="7" type="ORF">HaLaN_26400</name>
</gene>
<dbReference type="EC" id="1.8.4.12" evidence="2"/>
<dbReference type="Gene3D" id="2.170.150.20">
    <property type="entry name" value="Peptide methionine sulfoxide reductase"/>
    <property type="match status" value="2"/>
</dbReference>
<dbReference type="GO" id="GO:0005737">
    <property type="term" value="C:cytoplasm"/>
    <property type="evidence" value="ECO:0007669"/>
    <property type="project" value="TreeGrafter"/>
</dbReference>
<accession>A0A6A0A668</accession>
<evidence type="ECO:0000313" key="8">
    <source>
        <dbReference type="Proteomes" id="UP000485058"/>
    </source>
</evidence>
<dbReference type="InterPro" id="IPR028427">
    <property type="entry name" value="Met_Sox_Rdtase_MsrB"/>
</dbReference>
<dbReference type="GO" id="GO:0033743">
    <property type="term" value="F:peptide-methionine (R)-S-oxide reductase activity"/>
    <property type="evidence" value="ECO:0007669"/>
    <property type="project" value="UniProtKB-EC"/>
</dbReference>
<evidence type="ECO:0000256" key="5">
    <source>
        <dbReference type="SAM" id="MobiDB-lite"/>
    </source>
</evidence>
<keyword evidence="3" id="KW-0560">Oxidoreductase</keyword>
<organism evidence="7 8">
    <name type="scientific">Haematococcus lacustris</name>
    <name type="common">Green alga</name>
    <name type="synonym">Haematococcus pluvialis</name>
    <dbReference type="NCBI Taxonomy" id="44745"/>
    <lineage>
        <taxon>Eukaryota</taxon>
        <taxon>Viridiplantae</taxon>
        <taxon>Chlorophyta</taxon>
        <taxon>core chlorophytes</taxon>
        <taxon>Chlorophyceae</taxon>
        <taxon>CS clade</taxon>
        <taxon>Chlamydomonadales</taxon>
        <taxon>Haematococcaceae</taxon>
        <taxon>Haematococcus</taxon>
    </lineage>
</organism>
<proteinExistence type="inferred from homology"/>
<dbReference type="PANTHER" id="PTHR10173">
    <property type="entry name" value="METHIONINE SULFOXIDE REDUCTASE"/>
    <property type="match status" value="1"/>
</dbReference>
<name>A0A6A0A668_HAELA</name>
<keyword evidence="8" id="KW-1185">Reference proteome</keyword>
<feature type="non-terminal residue" evidence="7">
    <location>
        <position position="1"/>
    </location>
</feature>
<dbReference type="Pfam" id="PF01641">
    <property type="entry name" value="SelR"/>
    <property type="match status" value="2"/>
</dbReference>
<sequence length="157" mass="16957">MGNATSAKGWKPSTGAEEKKFSKSGYDITPLTAEERAAAANPLPRMAQHVVLEHGTERPFSGTTVNGYKHDNKQRGTYVCALGDLPLFSSDTKFDSEVVDNSIAFMPRTEVLCARSGAHLGHVFDDGPAPTGKRYCMNAAALKFIPEGQEIPKAFKP</sequence>